<dbReference type="AlphaFoldDB" id="A0A4R7VQF9"/>
<dbReference type="Proteomes" id="UP000294927">
    <property type="component" value="Unassembled WGS sequence"/>
</dbReference>
<dbReference type="EMBL" id="SOCP01000005">
    <property type="protein sequence ID" value="TDV51904.1"/>
    <property type="molecule type" value="Genomic_DNA"/>
</dbReference>
<evidence type="ECO:0000259" key="1">
    <source>
        <dbReference type="Pfam" id="PF14028"/>
    </source>
</evidence>
<accession>A0A4R7VQF9</accession>
<dbReference type="InterPro" id="IPR023809">
    <property type="entry name" value="Thiopep_bacteriocin_synth_dom"/>
</dbReference>
<dbReference type="Pfam" id="PF14028">
    <property type="entry name" value="Lant_dehydr_C"/>
    <property type="match status" value="1"/>
</dbReference>
<dbReference type="OrthoDB" id="4035289at2"/>
<gene>
    <name evidence="2" type="ORF">CLV71_10533</name>
</gene>
<proteinExistence type="predicted"/>
<dbReference type="NCBIfam" id="TIGR03891">
    <property type="entry name" value="thiopep_ocin"/>
    <property type="match status" value="1"/>
</dbReference>
<dbReference type="RefSeq" id="WP_133903332.1">
    <property type="nucleotide sequence ID" value="NZ_SOCP01000005.1"/>
</dbReference>
<name>A0A4R7VQF9_9PSEU</name>
<keyword evidence="3" id="KW-1185">Reference proteome</keyword>
<feature type="domain" description="Thiopeptide-type bacteriocin biosynthesis" evidence="1">
    <location>
        <begin position="19"/>
        <end position="257"/>
    </location>
</feature>
<evidence type="ECO:0000313" key="2">
    <source>
        <dbReference type="EMBL" id="TDV51904.1"/>
    </source>
</evidence>
<protein>
    <submittedName>
        <fullName evidence="2">Thiopeptide-type bacteriocin biosynthesis protein</fullName>
    </submittedName>
</protein>
<reference evidence="2 3" key="1">
    <citation type="submission" date="2019-03" db="EMBL/GenBank/DDBJ databases">
        <title>Genomic Encyclopedia of Archaeal and Bacterial Type Strains, Phase II (KMG-II): from individual species to whole genera.</title>
        <authorList>
            <person name="Goeker M."/>
        </authorList>
    </citation>
    <scope>NUCLEOTIDE SEQUENCE [LARGE SCALE GENOMIC DNA]</scope>
    <source>
        <strain evidence="2 3">DSM 45499</strain>
    </source>
</reference>
<sequence length="265" mass="29483">MTSTLRDAKSTDSWVQLGLAPSAGRPGELFRELSSVVDQWRDRRLVDDFFFMSKPPGLRVRFRPAPGHEHVVGAALDELARRWSAEGLVDDIVPGAYEPEEHKFGGHGPMRHAHRMFTVDATTWLRFHAGPRRTPAWALSFTMLRHVFDAMGIGGEREHGVWAQVVETGRALPTAVTASDAVKAGLRGWWRRSDVPREDEVRQLAATHATGVASPAADWAASLHDTDRDRAVAWYVVFSWNRAGLSFGRQALLTEALRDGGDDVR</sequence>
<evidence type="ECO:0000313" key="3">
    <source>
        <dbReference type="Proteomes" id="UP000294927"/>
    </source>
</evidence>
<comment type="caution">
    <text evidence="2">The sequence shown here is derived from an EMBL/GenBank/DDBJ whole genome shotgun (WGS) entry which is preliminary data.</text>
</comment>
<organism evidence="2 3">
    <name type="scientific">Actinophytocola oryzae</name>
    <dbReference type="NCBI Taxonomy" id="502181"/>
    <lineage>
        <taxon>Bacteria</taxon>
        <taxon>Bacillati</taxon>
        <taxon>Actinomycetota</taxon>
        <taxon>Actinomycetes</taxon>
        <taxon>Pseudonocardiales</taxon>
        <taxon>Pseudonocardiaceae</taxon>
    </lineage>
</organism>